<evidence type="ECO:0000313" key="1">
    <source>
        <dbReference type="EMBL" id="THU85605.1"/>
    </source>
</evidence>
<organism evidence="1 2">
    <name type="scientific">Dendrothele bispora (strain CBS 962.96)</name>
    <dbReference type="NCBI Taxonomy" id="1314807"/>
    <lineage>
        <taxon>Eukaryota</taxon>
        <taxon>Fungi</taxon>
        <taxon>Dikarya</taxon>
        <taxon>Basidiomycota</taxon>
        <taxon>Agaricomycotina</taxon>
        <taxon>Agaricomycetes</taxon>
        <taxon>Agaricomycetidae</taxon>
        <taxon>Agaricales</taxon>
        <taxon>Agaricales incertae sedis</taxon>
        <taxon>Dendrothele</taxon>
    </lineage>
</organism>
<evidence type="ECO:0008006" key="3">
    <source>
        <dbReference type="Google" id="ProtNLM"/>
    </source>
</evidence>
<proteinExistence type="predicted"/>
<dbReference type="EMBL" id="ML179538">
    <property type="protein sequence ID" value="THU85605.1"/>
    <property type="molecule type" value="Genomic_DNA"/>
</dbReference>
<sequence length="630" mass="70901">MPPARFKHAESIELSSKTKGKARAVAAIPFSDADNDNDEYPGPKEALTFAPRDIEIPWPELDKGVLVEEASGLNFELDDSMPTPSLVQSSARTELEDVPYTSPTISIVPDNILGRILRHACIDADFTAVLGYSQVSHLWRDVASSTPAIWSSLLMSFTCDEGVPPHHEVMVSTWLTKSGDLDIHITLHGLTTDTGIITPILPFAPRIASLNLQTPLSSLLSLSALPESLFFTRLRTFNSISWGHFYDSDLIDEEVEVPGFTFTHAFMERVAKVNHLLNHERRGLFSVASNLVSLSIHHRNHPGPDDLEPIDPSRSMSLVVLGSPSNWQRITSLDLKETHISIQVIHKILLECESLVFFDASITHTYITFLPFGMAQGRPEPHIKTLSSLVHFHLSYSLWDQEADITRKSCTSLLQSLRLPALLKIYLENMENPLPGLQSLASCPSPLRVISLNGCQLGDTSQDLINLLRNCHLLEELRIEENPVVVSSWFDLALVEYLTVESESSALPLLRDLDIKVRLPHFDSARSRQFRRVIFHPAILQMVMSRWKPGSIDEKFACWSRIWLCLYDEPEEFLSDLVPAYHDLTETGLKITLWYDEKMFFTVTSRTILNWCHSDLSENVGETGSTLIYL</sequence>
<dbReference type="AlphaFoldDB" id="A0A4V6T547"/>
<dbReference type="Proteomes" id="UP000297245">
    <property type="component" value="Unassembled WGS sequence"/>
</dbReference>
<dbReference type="SUPFAM" id="SSF52047">
    <property type="entry name" value="RNI-like"/>
    <property type="match status" value="1"/>
</dbReference>
<gene>
    <name evidence="1" type="ORF">K435DRAFT_805760</name>
</gene>
<reference evidence="1 2" key="1">
    <citation type="journal article" date="2019" name="Nat. Ecol. Evol.">
        <title>Megaphylogeny resolves global patterns of mushroom evolution.</title>
        <authorList>
            <person name="Varga T."/>
            <person name="Krizsan K."/>
            <person name="Foldi C."/>
            <person name="Dima B."/>
            <person name="Sanchez-Garcia M."/>
            <person name="Sanchez-Ramirez S."/>
            <person name="Szollosi G.J."/>
            <person name="Szarkandi J.G."/>
            <person name="Papp V."/>
            <person name="Albert L."/>
            <person name="Andreopoulos W."/>
            <person name="Angelini C."/>
            <person name="Antonin V."/>
            <person name="Barry K.W."/>
            <person name="Bougher N.L."/>
            <person name="Buchanan P."/>
            <person name="Buyck B."/>
            <person name="Bense V."/>
            <person name="Catcheside P."/>
            <person name="Chovatia M."/>
            <person name="Cooper J."/>
            <person name="Damon W."/>
            <person name="Desjardin D."/>
            <person name="Finy P."/>
            <person name="Geml J."/>
            <person name="Haridas S."/>
            <person name="Hughes K."/>
            <person name="Justo A."/>
            <person name="Karasinski D."/>
            <person name="Kautmanova I."/>
            <person name="Kiss B."/>
            <person name="Kocsube S."/>
            <person name="Kotiranta H."/>
            <person name="LaButti K.M."/>
            <person name="Lechner B.E."/>
            <person name="Liimatainen K."/>
            <person name="Lipzen A."/>
            <person name="Lukacs Z."/>
            <person name="Mihaltcheva S."/>
            <person name="Morgado L.N."/>
            <person name="Niskanen T."/>
            <person name="Noordeloos M.E."/>
            <person name="Ohm R.A."/>
            <person name="Ortiz-Santana B."/>
            <person name="Ovrebo C."/>
            <person name="Racz N."/>
            <person name="Riley R."/>
            <person name="Savchenko A."/>
            <person name="Shiryaev A."/>
            <person name="Soop K."/>
            <person name="Spirin V."/>
            <person name="Szebenyi C."/>
            <person name="Tomsovsky M."/>
            <person name="Tulloss R.E."/>
            <person name="Uehling J."/>
            <person name="Grigoriev I.V."/>
            <person name="Vagvolgyi C."/>
            <person name="Papp T."/>
            <person name="Martin F.M."/>
            <person name="Miettinen O."/>
            <person name="Hibbett D.S."/>
            <person name="Nagy L.G."/>
        </authorList>
    </citation>
    <scope>NUCLEOTIDE SEQUENCE [LARGE SCALE GENOMIC DNA]</scope>
    <source>
        <strain evidence="1 2">CBS 962.96</strain>
    </source>
</reference>
<accession>A0A4V6T547</accession>
<name>A0A4V6T547_DENBC</name>
<dbReference type="InterPro" id="IPR032675">
    <property type="entry name" value="LRR_dom_sf"/>
</dbReference>
<dbReference type="OrthoDB" id="2846292at2759"/>
<protein>
    <recommendedName>
        <fullName evidence="3">F-box domain-containing protein</fullName>
    </recommendedName>
</protein>
<keyword evidence="2" id="KW-1185">Reference proteome</keyword>
<dbReference type="Gene3D" id="3.80.10.10">
    <property type="entry name" value="Ribonuclease Inhibitor"/>
    <property type="match status" value="1"/>
</dbReference>
<evidence type="ECO:0000313" key="2">
    <source>
        <dbReference type="Proteomes" id="UP000297245"/>
    </source>
</evidence>